<dbReference type="Proteomes" id="UP000245699">
    <property type="component" value="Unassembled WGS sequence"/>
</dbReference>
<dbReference type="InterPro" id="IPR012469">
    <property type="entry name" value="DUF1688"/>
</dbReference>
<evidence type="ECO:0000313" key="2">
    <source>
        <dbReference type="Proteomes" id="UP000245699"/>
    </source>
</evidence>
<dbReference type="PANTHER" id="PTHR31687:SF3">
    <property type="entry name" value="PROTEIN URG3"/>
    <property type="match status" value="1"/>
</dbReference>
<dbReference type="Pfam" id="PF07958">
    <property type="entry name" value="DUF1688"/>
    <property type="match status" value="1"/>
</dbReference>
<dbReference type="STRING" id="61424.A0A2T9Z0S9"/>
<accession>A0A2T9Z0S9</accession>
<evidence type="ECO:0008006" key="3">
    <source>
        <dbReference type="Google" id="ProtNLM"/>
    </source>
</evidence>
<dbReference type="EMBL" id="MBFT01000087">
    <property type="protein sequence ID" value="PVU98212.1"/>
    <property type="molecule type" value="Genomic_DNA"/>
</dbReference>
<sequence>MTNGTSDFNTELHQVEYFRSLSTIRERSAKVYNLISYGNSKHFSLSEEKLDTIVANIISLIKRDYGTHNNVPAHGRWRSFEIFENGSKRDLFNEHVEAWKKSGIDNNECTRRAIDLFVISVLLDAGAGSQWSYQDEKTNSIYKRTEGLGIASLRMFEAGIFSSNKQNPYQVDAIGLLSFTDEDLIKGFQVSEKNILIGAENRAALIKRLGKVLKNDNLYFKSESSNSISNRPGNMLDYLVDNSISNTIDIELLWDVIINGFLHVWPESRTSINNSPLGDTWVCDILKTKKLYTKPPSYGRISSEGDESSNDSINKTNNVQDINYEALVPFHKLSMWLTWSLVEALQRIGNLKIEKLNLLTGLPEYRNGGLFVDMGVLHLNNSYIQENASTINWNEDGTPLFEVDSQLVIEWRALTIVLLDKLHEKVIKVLQLDKNEFPLNKLLEAGSWKAGREIAAKLRPSTGNPPIGIISDGTIF</sequence>
<name>A0A2T9Z0S9_9FUNG</name>
<proteinExistence type="predicted"/>
<reference evidence="1 2" key="1">
    <citation type="journal article" date="2018" name="MBio">
        <title>Comparative Genomics Reveals the Core Gene Toolbox for the Fungus-Insect Symbiosis.</title>
        <authorList>
            <person name="Wang Y."/>
            <person name="Stata M."/>
            <person name="Wang W."/>
            <person name="Stajich J.E."/>
            <person name="White M.M."/>
            <person name="Moncalvo J.M."/>
        </authorList>
    </citation>
    <scope>NUCLEOTIDE SEQUENCE [LARGE SCALE GENOMIC DNA]</scope>
    <source>
        <strain evidence="1 2">AUS-77-4</strain>
    </source>
</reference>
<protein>
    <recommendedName>
        <fullName evidence="3">Uracil catabolism protein 4</fullName>
    </recommendedName>
</protein>
<gene>
    <name evidence="1" type="ORF">BB559_001735</name>
</gene>
<comment type="caution">
    <text evidence="1">The sequence shown here is derived from an EMBL/GenBank/DDBJ whole genome shotgun (WGS) entry which is preliminary data.</text>
</comment>
<organism evidence="1 2">
    <name type="scientific">Furculomyces boomerangus</name>
    <dbReference type="NCBI Taxonomy" id="61424"/>
    <lineage>
        <taxon>Eukaryota</taxon>
        <taxon>Fungi</taxon>
        <taxon>Fungi incertae sedis</taxon>
        <taxon>Zoopagomycota</taxon>
        <taxon>Kickxellomycotina</taxon>
        <taxon>Harpellomycetes</taxon>
        <taxon>Harpellales</taxon>
        <taxon>Harpellaceae</taxon>
        <taxon>Furculomyces</taxon>
    </lineage>
</organism>
<dbReference type="OrthoDB" id="2153176at2759"/>
<dbReference type="AlphaFoldDB" id="A0A2T9Z0S9"/>
<evidence type="ECO:0000313" key="1">
    <source>
        <dbReference type="EMBL" id="PVU98212.1"/>
    </source>
</evidence>
<keyword evidence="2" id="KW-1185">Reference proteome</keyword>
<dbReference type="PANTHER" id="PTHR31687">
    <property type="match status" value="1"/>
</dbReference>